<accession>A0A0H2YSP4</accession>
<evidence type="ECO:0000259" key="1">
    <source>
        <dbReference type="Pfam" id="PF11258"/>
    </source>
</evidence>
<dbReference type="PaxDb" id="195103-CPF_2831"/>
<sequence>MKKIALIAFQLILSLLVGFILGNLIMPLKTSEKIDTLKELKPIDLTMNEENPYDFDMEELSLETLSPYTGNILESDSIDNIPFMCIIENSRAARPQSGLSEADIVYETMAEAGIPRFLAVFYENSPEVIGPVRSVRPYFLDISKEHDLPFAHCGGSAEALATISSDKSLNSINEIKNGSAFWRDNTRKAPHNLYTSAKNIRKFISDNGYEYSKNNTLSFKDNSLLNSSNYISEIKLNLSDYYKTSYKYVDGFYEKYMDGELAIDKNTNSPLKFKNIVVQITDMSLQSDNTHLDIDLTGTGEGYVFSNGRMEKIHWEKEDSNSKTTLKTEDGTPIYLSRGNTIWNIVDKNSSLSFN</sequence>
<dbReference type="InterPro" id="IPR023158">
    <property type="entry name" value="YerB-like_sf"/>
</dbReference>
<organism evidence="3 4">
    <name type="scientific">Clostridium perfringens (strain ATCC 13124 / DSM 756 / JCM 1290 / NCIMB 6125 / NCTC 8237 / Type A)</name>
    <dbReference type="NCBI Taxonomy" id="195103"/>
    <lineage>
        <taxon>Bacteria</taxon>
        <taxon>Bacillati</taxon>
        <taxon>Bacillota</taxon>
        <taxon>Clostridia</taxon>
        <taxon>Eubacteriales</taxon>
        <taxon>Clostridiaceae</taxon>
        <taxon>Clostridium</taxon>
    </lineage>
</organism>
<dbReference type="eggNOG" id="COG1470">
    <property type="taxonomic scope" value="Bacteria"/>
</dbReference>
<dbReference type="HOGENOM" id="CLU_045984_0_0_9"/>
<evidence type="ECO:0000313" key="4">
    <source>
        <dbReference type="Proteomes" id="UP000001823"/>
    </source>
</evidence>
<protein>
    <recommendedName>
        <fullName evidence="5">Lipoprotein yerB</fullName>
    </recommendedName>
</protein>
<evidence type="ECO:0000259" key="2">
    <source>
        <dbReference type="Pfam" id="PF17479"/>
    </source>
</evidence>
<dbReference type="AlphaFoldDB" id="A0A0H2YSP4"/>
<reference evidence="3 4" key="1">
    <citation type="journal article" date="2006" name="Genome Res.">
        <title>Skewed genomic variability in strains of the toxigenic bacterial pathogen, Clostridium perfringens.</title>
        <authorList>
            <person name="Myers G.S."/>
            <person name="Rasko D.A."/>
            <person name="Cheung J.K."/>
            <person name="Ravel J."/>
            <person name="Seshadri R."/>
            <person name="Deboy R.T."/>
            <person name="Ren Q."/>
            <person name="Varga J."/>
            <person name="Awad M.M."/>
            <person name="Brinkac L.M."/>
            <person name="Daugherty S.C."/>
            <person name="Haft D.H."/>
            <person name="Dodson R.J."/>
            <person name="Madupu R."/>
            <person name="Nelson W.C."/>
            <person name="Rosovitz M.J."/>
            <person name="Sullivan S.A."/>
            <person name="Khouri H."/>
            <person name="Dimitrov G.I."/>
            <person name="Watkins K.L."/>
            <person name="Mulligan S."/>
            <person name="Benton J."/>
            <person name="Radune D."/>
            <person name="Fisher D.J."/>
            <person name="Atkins H.S."/>
            <person name="Hiscox T."/>
            <person name="Jost B.H."/>
            <person name="Billington S.J."/>
            <person name="Songer J.G."/>
            <person name="McClane B.A."/>
            <person name="Titball R.W."/>
            <person name="Rood J.I."/>
            <person name="Melville S.B."/>
            <person name="Paulsen I.T."/>
        </authorList>
    </citation>
    <scope>NUCLEOTIDE SEQUENCE [LARGE SCALE GENOMIC DNA]</scope>
    <source>
        <strain evidence="4">ATCC 13124 / DSM 756 / JCM 1290 / NCIMB 6125 / NCTC 8237 / S 107 / Type A</strain>
    </source>
</reference>
<dbReference type="Gene3D" id="3.50.90.10">
    <property type="entry name" value="YerB-like"/>
    <property type="match status" value="1"/>
</dbReference>
<dbReference type="Pfam" id="PF11258">
    <property type="entry name" value="DUF3048"/>
    <property type="match status" value="1"/>
</dbReference>
<proteinExistence type="predicted"/>
<gene>
    <name evidence="3" type="ordered locus">CPF_2831</name>
</gene>
<name>A0A0H2YSP4_CLOP1</name>
<evidence type="ECO:0000313" key="3">
    <source>
        <dbReference type="EMBL" id="ABG84045.1"/>
    </source>
</evidence>
<dbReference type="STRING" id="195103.CPF_2831"/>
<dbReference type="InterPro" id="IPR021416">
    <property type="entry name" value="DUF3048_N"/>
</dbReference>
<dbReference type="InterPro" id="IPR035328">
    <property type="entry name" value="DUF3048_C"/>
</dbReference>
<dbReference type="Pfam" id="PF17479">
    <property type="entry name" value="DUF3048_C"/>
    <property type="match status" value="1"/>
</dbReference>
<dbReference type="RefSeq" id="WP_011591151.1">
    <property type="nucleotide sequence ID" value="NC_008261.1"/>
</dbReference>
<dbReference type="SUPFAM" id="SSF159774">
    <property type="entry name" value="YerB-like"/>
    <property type="match status" value="1"/>
</dbReference>
<dbReference type="Proteomes" id="UP000001823">
    <property type="component" value="Chromosome"/>
</dbReference>
<feature type="domain" description="DUF3048" evidence="2">
    <location>
        <begin position="239"/>
        <end position="341"/>
    </location>
</feature>
<dbReference type="KEGG" id="cpf:CPF_2831"/>
<keyword evidence="4" id="KW-1185">Reference proteome</keyword>
<dbReference type="EMBL" id="CP000246">
    <property type="protein sequence ID" value="ABG84045.1"/>
    <property type="molecule type" value="Genomic_DNA"/>
</dbReference>
<feature type="domain" description="DUF3048" evidence="1">
    <location>
        <begin position="69"/>
        <end position="209"/>
    </location>
</feature>
<evidence type="ECO:0008006" key="5">
    <source>
        <dbReference type="Google" id="ProtNLM"/>
    </source>
</evidence>